<evidence type="ECO:0000256" key="3">
    <source>
        <dbReference type="ARBA" id="ARBA00022737"/>
    </source>
</evidence>
<evidence type="ECO:0000313" key="13">
    <source>
        <dbReference type="RefSeq" id="XP_052757202.1"/>
    </source>
</evidence>
<gene>
    <name evidence="13" type="primary">LOC113510145</name>
</gene>
<feature type="region of interest" description="Disordered" evidence="9">
    <location>
        <begin position="180"/>
        <end position="220"/>
    </location>
</feature>
<feature type="domain" description="C2H2-type" evidence="10">
    <location>
        <begin position="370"/>
        <end position="392"/>
    </location>
</feature>
<feature type="domain" description="C2H2-type" evidence="10">
    <location>
        <begin position="511"/>
        <end position="538"/>
    </location>
</feature>
<dbReference type="Pfam" id="PF07776">
    <property type="entry name" value="zf-AD"/>
    <property type="match status" value="1"/>
</dbReference>
<evidence type="ECO:0000259" key="10">
    <source>
        <dbReference type="PROSITE" id="PS50157"/>
    </source>
</evidence>
<dbReference type="SMART" id="SM00868">
    <property type="entry name" value="zf-AD"/>
    <property type="match status" value="1"/>
</dbReference>
<evidence type="ECO:0000313" key="12">
    <source>
        <dbReference type="Proteomes" id="UP001652740"/>
    </source>
</evidence>
<feature type="domain" description="C2H2-type" evidence="10">
    <location>
        <begin position="539"/>
        <end position="566"/>
    </location>
</feature>
<evidence type="ECO:0000256" key="5">
    <source>
        <dbReference type="ARBA" id="ARBA00022833"/>
    </source>
</evidence>
<dbReference type="InterPro" id="IPR012934">
    <property type="entry name" value="Znf_AD"/>
</dbReference>
<feature type="binding site" evidence="8">
    <location>
        <position position="71"/>
    </location>
    <ligand>
        <name>Zn(2+)</name>
        <dbReference type="ChEBI" id="CHEBI:29105"/>
    </ligand>
</feature>
<evidence type="ECO:0000256" key="4">
    <source>
        <dbReference type="ARBA" id="ARBA00022771"/>
    </source>
</evidence>
<keyword evidence="6" id="KW-0539">Nucleus</keyword>
<feature type="binding site" evidence="8">
    <location>
        <position position="15"/>
    </location>
    <ligand>
        <name>Zn(2+)</name>
        <dbReference type="ChEBI" id="CHEBI:29105"/>
    </ligand>
</feature>
<feature type="domain" description="C2H2-type" evidence="10">
    <location>
        <begin position="482"/>
        <end position="510"/>
    </location>
</feature>
<protein>
    <submittedName>
        <fullName evidence="13">Zinc finger protein 431-like isoform X8</fullName>
    </submittedName>
</protein>
<dbReference type="Proteomes" id="UP001652740">
    <property type="component" value="Unplaced"/>
</dbReference>
<evidence type="ECO:0000256" key="6">
    <source>
        <dbReference type="ARBA" id="ARBA00023242"/>
    </source>
</evidence>
<evidence type="ECO:0000256" key="7">
    <source>
        <dbReference type="PROSITE-ProRule" id="PRU00042"/>
    </source>
</evidence>
<feature type="binding site" evidence="8">
    <location>
        <position position="18"/>
    </location>
    <ligand>
        <name>Zn(2+)</name>
        <dbReference type="ChEBI" id="CHEBI:29105"/>
    </ligand>
</feature>
<feature type="domain" description="C2H2-type" evidence="10">
    <location>
        <begin position="567"/>
        <end position="594"/>
    </location>
</feature>
<feature type="compositionally biased region" description="Acidic residues" evidence="9">
    <location>
        <begin position="134"/>
        <end position="151"/>
    </location>
</feature>
<sequence>MATKTMEWRPGPTVCRCCLAEGCYKDISTEYFWMGKREVYAEMLSETFSVSIAYSTAGGPNSNSRLICEPCISRLRDASEFKRQVQECEKTFMQHLDPGSSSALGCDGNMVNIEPEDVKVEAVKVESRLSDDEFDDRVDFGDDDDDDLDDEPLTKFATKVPKKESVDILDLLDNSKAAEKRKSSTKIKATPAKKTKKEAPKPTSSKPKPEKKKKGDQATTMPCNTEALTEHEQIKIAEVDDGLFNDVLAKQISRSSAINIILFSTVCPFRFSRFYMCLYCTQKYLEMSQLMQHTQKEHSGLGKKDIRKALSRTERAQPIKVNVVDVACKLCSTDIVDFDDLKTHLLTKHKKDIDLKNDGVIPFRITDKEYACVICRQQFVKYIYLNKHLNEHYRNFSCEQCGAGFVTASSLKGHLATHQIGVYQCTDCDKVYKTEATRLDHYKKIHIKTKKNICKHCQESFTDYYHKRKHMISVHGVGANEYKCSFCPKVFMVSSHLRAHERQTHLKLDTYTCDICDHRTYYKESMKKHLICHSGEKNFKCEICKKAYARKRTLKEHMRIHNNDRRFACQYCDRAFIQKCSLKGHMKTHHKDVENINY</sequence>
<organism evidence="12 13">
    <name type="scientific">Galleria mellonella</name>
    <name type="common">Greater wax moth</name>
    <dbReference type="NCBI Taxonomy" id="7137"/>
    <lineage>
        <taxon>Eukaryota</taxon>
        <taxon>Metazoa</taxon>
        <taxon>Ecdysozoa</taxon>
        <taxon>Arthropoda</taxon>
        <taxon>Hexapoda</taxon>
        <taxon>Insecta</taxon>
        <taxon>Pterygota</taxon>
        <taxon>Neoptera</taxon>
        <taxon>Endopterygota</taxon>
        <taxon>Lepidoptera</taxon>
        <taxon>Glossata</taxon>
        <taxon>Ditrysia</taxon>
        <taxon>Pyraloidea</taxon>
        <taxon>Pyralidae</taxon>
        <taxon>Galleriinae</taxon>
        <taxon>Galleria</taxon>
    </lineage>
</organism>
<keyword evidence="2 8" id="KW-0479">Metal-binding</keyword>
<dbReference type="RefSeq" id="XP_052757202.1">
    <property type="nucleotide sequence ID" value="XM_052901242.1"/>
</dbReference>
<dbReference type="InterPro" id="IPR050888">
    <property type="entry name" value="ZnF_C2H2-type_TF"/>
</dbReference>
<dbReference type="PROSITE" id="PS50157">
    <property type="entry name" value="ZINC_FINGER_C2H2_2"/>
    <property type="match status" value="8"/>
</dbReference>
<dbReference type="PROSITE" id="PS00028">
    <property type="entry name" value="ZINC_FINGER_C2H2_1"/>
    <property type="match status" value="6"/>
</dbReference>
<feature type="domain" description="C2H2-type" evidence="10">
    <location>
        <begin position="396"/>
        <end position="418"/>
    </location>
</feature>
<feature type="region of interest" description="Disordered" evidence="9">
    <location>
        <begin position="134"/>
        <end position="155"/>
    </location>
</feature>
<dbReference type="SMART" id="SM00355">
    <property type="entry name" value="ZnF_C2H2"/>
    <property type="match status" value="10"/>
</dbReference>
<dbReference type="GeneID" id="113510145"/>
<evidence type="ECO:0000256" key="2">
    <source>
        <dbReference type="ARBA" id="ARBA00022723"/>
    </source>
</evidence>
<feature type="binding site" evidence="8">
    <location>
        <position position="68"/>
    </location>
    <ligand>
        <name>Zn(2+)</name>
        <dbReference type="ChEBI" id="CHEBI:29105"/>
    </ligand>
</feature>
<dbReference type="Gene3D" id="3.30.160.60">
    <property type="entry name" value="Classic Zinc Finger"/>
    <property type="match status" value="6"/>
</dbReference>
<keyword evidence="5 8" id="KW-0862">Zinc</keyword>
<dbReference type="InterPro" id="IPR036236">
    <property type="entry name" value="Znf_C2H2_sf"/>
</dbReference>
<evidence type="ECO:0000256" key="8">
    <source>
        <dbReference type="PROSITE-ProRule" id="PRU01263"/>
    </source>
</evidence>
<dbReference type="Gene3D" id="3.40.1800.20">
    <property type="match status" value="1"/>
</dbReference>
<dbReference type="PROSITE" id="PS51915">
    <property type="entry name" value="ZAD"/>
    <property type="match status" value="1"/>
</dbReference>
<evidence type="ECO:0000256" key="9">
    <source>
        <dbReference type="SAM" id="MobiDB-lite"/>
    </source>
</evidence>
<feature type="domain" description="C2H2-type" evidence="10">
    <location>
        <begin position="275"/>
        <end position="303"/>
    </location>
</feature>
<accession>A0ABM3N0S2</accession>
<evidence type="ECO:0000259" key="11">
    <source>
        <dbReference type="PROSITE" id="PS51915"/>
    </source>
</evidence>
<feature type="domain" description="C2H2-type" evidence="10">
    <location>
        <begin position="423"/>
        <end position="451"/>
    </location>
</feature>
<comment type="subcellular location">
    <subcellularLocation>
        <location evidence="1">Nucleus</location>
    </subcellularLocation>
</comment>
<dbReference type="InterPro" id="IPR013087">
    <property type="entry name" value="Znf_C2H2_type"/>
</dbReference>
<name>A0ABM3N0S2_GALME</name>
<dbReference type="PANTHER" id="PTHR24406">
    <property type="entry name" value="TRANSCRIPTIONAL REPRESSOR CTCFL-RELATED"/>
    <property type="match status" value="1"/>
</dbReference>
<keyword evidence="12" id="KW-1185">Reference proteome</keyword>
<dbReference type="Pfam" id="PF00096">
    <property type="entry name" value="zf-C2H2"/>
    <property type="match status" value="4"/>
</dbReference>
<dbReference type="SUPFAM" id="SSF57667">
    <property type="entry name" value="beta-beta-alpha zinc fingers"/>
    <property type="match status" value="4"/>
</dbReference>
<reference evidence="13" key="1">
    <citation type="submission" date="2025-08" db="UniProtKB">
        <authorList>
            <consortium name="RefSeq"/>
        </authorList>
    </citation>
    <scope>IDENTIFICATION</scope>
    <source>
        <tissue evidence="13">Whole larvae</tissue>
    </source>
</reference>
<feature type="domain" description="ZAD" evidence="11">
    <location>
        <begin position="13"/>
        <end position="95"/>
    </location>
</feature>
<evidence type="ECO:0000256" key="1">
    <source>
        <dbReference type="ARBA" id="ARBA00004123"/>
    </source>
</evidence>
<dbReference type="Pfam" id="PF13894">
    <property type="entry name" value="zf-C2H2_4"/>
    <property type="match status" value="1"/>
</dbReference>
<proteinExistence type="predicted"/>
<keyword evidence="3" id="KW-0677">Repeat</keyword>
<keyword evidence="4 7" id="KW-0863">Zinc-finger</keyword>